<dbReference type="GO" id="GO:0004497">
    <property type="term" value="F:monooxygenase activity"/>
    <property type="evidence" value="ECO:0007669"/>
    <property type="project" value="UniProtKB-KW"/>
</dbReference>
<evidence type="ECO:0000256" key="13">
    <source>
        <dbReference type="PIRSR" id="PIRSR602401-1"/>
    </source>
</evidence>
<evidence type="ECO:0000256" key="14">
    <source>
        <dbReference type="RuleBase" id="RU000461"/>
    </source>
</evidence>
<keyword evidence="16" id="KW-1185">Reference proteome</keyword>
<dbReference type="PROSITE" id="PS00086">
    <property type="entry name" value="CYTOCHROME_P450"/>
    <property type="match status" value="1"/>
</dbReference>
<dbReference type="GO" id="GO:0005789">
    <property type="term" value="C:endoplasmic reticulum membrane"/>
    <property type="evidence" value="ECO:0007669"/>
    <property type="project" value="UniProtKB-SubCell"/>
</dbReference>
<evidence type="ECO:0000313" key="15">
    <source>
        <dbReference type="EMBL" id="RWS21810.1"/>
    </source>
</evidence>
<evidence type="ECO:0000256" key="9">
    <source>
        <dbReference type="ARBA" id="ARBA00023002"/>
    </source>
</evidence>
<proteinExistence type="inferred from homology"/>
<comment type="caution">
    <text evidence="15">The sequence shown here is derived from an EMBL/GenBank/DDBJ whole genome shotgun (WGS) entry which is preliminary data.</text>
</comment>
<dbReference type="STRING" id="299467.A0A443S2Q0"/>
<comment type="subcellular location">
    <subcellularLocation>
        <location evidence="3">Endoplasmic reticulum membrane</location>
        <topology evidence="3">Peripheral membrane protein</topology>
    </subcellularLocation>
    <subcellularLocation>
        <location evidence="2">Microsome membrane</location>
        <topology evidence="2">Peripheral membrane protein</topology>
    </subcellularLocation>
</comment>
<dbReference type="Proteomes" id="UP000288716">
    <property type="component" value="Unassembled WGS sequence"/>
</dbReference>
<dbReference type="PANTHER" id="PTHR24292">
    <property type="entry name" value="CYTOCHROME P450"/>
    <property type="match status" value="1"/>
</dbReference>
<evidence type="ECO:0000256" key="8">
    <source>
        <dbReference type="ARBA" id="ARBA00022848"/>
    </source>
</evidence>
<evidence type="ECO:0000256" key="12">
    <source>
        <dbReference type="ARBA" id="ARBA00023136"/>
    </source>
</evidence>
<dbReference type="EMBL" id="NCKV01010744">
    <property type="protein sequence ID" value="RWS21810.1"/>
    <property type="molecule type" value="Genomic_DNA"/>
</dbReference>
<dbReference type="PRINTS" id="PR00463">
    <property type="entry name" value="EP450I"/>
</dbReference>
<dbReference type="InterPro" id="IPR017972">
    <property type="entry name" value="Cyt_P450_CS"/>
</dbReference>
<comment type="similarity">
    <text evidence="4 14">Belongs to the cytochrome P450 family.</text>
</comment>
<dbReference type="PANTHER" id="PTHR24292:SF54">
    <property type="entry name" value="CYP9F3-RELATED"/>
    <property type="match status" value="1"/>
</dbReference>
<gene>
    <name evidence="15" type="ORF">B4U80_11004</name>
</gene>
<accession>A0A443S2Q0</accession>
<dbReference type="GO" id="GO:0016705">
    <property type="term" value="F:oxidoreductase activity, acting on paired donors, with incorporation or reduction of molecular oxygen"/>
    <property type="evidence" value="ECO:0007669"/>
    <property type="project" value="InterPro"/>
</dbReference>
<dbReference type="GO" id="GO:0005506">
    <property type="term" value="F:iron ion binding"/>
    <property type="evidence" value="ECO:0007669"/>
    <property type="project" value="InterPro"/>
</dbReference>
<comment type="cofactor">
    <cofactor evidence="1 13">
        <name>heme</name>
        <dbReference type="ChEBI" id="CHEBI:30413"/>
    </cofactor>
</comment>
<dbReference type="InterPro" id="IPR036396">
    <property type="entry name" value="Cyt_P450_sf"/>
</dbReference>
<evidence type="ECO:0000256" key="2">
    <source>
        <dbReference type="ARBA" id="ARBA00004174"/>
    </source>
</evidence>
<dbReference type="SUPFAM" id="SSF48264">
    <property type="entry name" value="Cytochrome P450"/>
    <property type="match status" value="1"/>
</dbReference>
<dbReference type="VEuPathDB" id="VectorBase:LDEU010230"/>
<dbReference type="InterPro" id="IPR050476">
    <property type="entry name" value="Insect_CytP450_Detox"/>
</dbReference>
<feature type="binding site" description="axial binding residue" evidence="13">
    <location>
        <position position="50"/>
    </location>
    <ligand>
        <name>heme</name>
        <dbReference type="ChEBI" id="CHEBI:30413"/>
    </ligand>
    <ligandPart>
        <name>Fe</name>
        <dbReference type="ChEBI" id="CHEBI:18248"/>
    </ligandPart>
</feature>
<dbReference type="OrthoDB" id="6504004at2759"/>
<evidence type="ECO:0000256" key="11">
    <source>
        <dbReference type="ARBA" id="ARBA00023033"/>
    </source>
</evidence>
<dbReference type="Gene3D" id="1.10.630.10">
    <property type="entry name" value="Cytochrome P450"/>
    <property type="match status" value="1"/>
</dbReference>
<keyword evidence="7" id="KW-0256">Endoplasmic reticulum</keyword>
<keyword evidence="12" id="KW-0472">Membrane</keyword>
<sequence>MVNIPFYAIHHDPEYWSEPEIFRPERFLPENKINIKPYTFIPFGVGPRMCMGWQLAMLELKMAIAKIVYSYELHTTSNTPKKPIYNSKKFLLLCEEIYISLKHRKNSY</sequence>
<protein>
    <submittedName>
        <fullName evidence="15">Cytochrome P450-like protein 23</fullName>
    </submittedName>
</protein>
<evidence type="ECO:0000256" key="6">
    <source>
        <dbReference type="ARBA" id="ARBA00022723"/>
    </source>
</evidence>
<keyword evidence="5 13" id="KW-0349">Heme</keyword>
<dbReference type="AlphaFoldDB" id="A0A443S2Q0"/>
<keyword evidence="9 14" id="KW-0560">Oxidoreductase</keyword>
<evidence type="ECO:0000313" key="16">
    <source>
        <dbReference type="Proteomes" id="UP000288716"/>
    </source>
</evidence>
<keyword evidence="10 13" id="KW-0408">Iron</keyword>
<keyword evidence="11 14" id="KW-0503">Monooxygenase</keyword>
<organism evidence="15 16">
    <name type="scientific">Leptotrombidium deliense</name>
    <dbReference type="NCBI Taxonomy" id="299467"/>
    <lineage>
        <taxon>Eukaryota</taxon>
        <taxon>Metazoa</taxon>
        <taxon>Ecdysozoa</taxon>
        <taxon>Arthropoda</taxon>
        <taxon>Chelicerata</taxon>
        <taxon>Arachnida</taxon>
        <taxon>Acari</taxon>
        <taxon>Acariformes</taxon>
        <taxon>Trombidiformes</taxon>
        <taxon>Prostigmata</taxon>
        <taxon>Anystina</taxon>
        <taxon>Parasitengona</taxon>
        <taxon>Trombiculoidea</taxon>
        <taxon>Trombiculidae</taxon>
        <taxon>Leptotrombidium</taxon>
    </lineage>
</organism>
<dbReference type="InterPro" id="IPR001128">
    <property type="entry name" value="Cyt_P450"/>
</dbReference>
<evidence type="ECO:0000256" key="10">
    <source>
        <dbReference type="ARBA" id="ARBA00023004"/>
    </source>
</evidence>
<evidence type="ECO:0000256" key="3">
    <source>
        <dbReference type="ARBA" id="ARBA00004406"/>
    </source>
</evidence>
<keyword evidence="6 13" id="KW-0479">Metal-binding</keyword>
<keyword evidence="8" id="KW-0492">Microsome</keyword>
<name>A0A443S2Q0_9ACAR</name>
<evidence type="ECO:0000256" key="4">
    <source>
        <dbReference type="ARBA" id="ARBA00010617"/>
    </source>
</evidence>
<dbReference type="Pfam" id="PF00067">
    <property type="entry name" value="p450"/>
    <property type="match status" value="1"/>
</dbReference>
<evidence type="ECO:0000256" key="5">
    <source>
        <dbReference type="ARBA" id="ARBA00022617"/>
    </source>
</evidence>
<evidence type="ECO:0000256" key="7">
    <source>
        <dbReference type="ARBA" id="ARBA00022824"/>
    </source>
</evidence>
<dbReference type="InterPro" id="IPR002401">
    <property type="entry name" value="Cyt_P450_E_grp-I"/>
</dbReference>
<evidence type="ECO:0000256" key="1">
    <source>
        <dbReference type="ARBA" id="ARBA00001971"/>
    </source>
</evidence>
<dbReference type="GO" id="GO:0020037">
    <property type="term" value="F:heme binding"/>
    <property type="evidence" value="ECO:0007669"/>
    <property type="project" value="InterPro"/>
</dbReference>
<reference evidence="15 16" key="1">
    <citation type="journal article" date="2018" name="Gigascience">
        <title>Genomes of trombidid mites reveal novel predicted allergens and laterally-transferred genes associated with secondary metabolism.</title>
        <authorList>
            <person name="Dong X."/>
            <person name="Chaisiri K."/>
            <person name="Xia D."/>
            <person name="Armstrong S.D."/>
            <person name="Fang Y."/>
            <person name="Donnelly M.J."/>
            <person name="Kadowaki T."/>
            <person name="McGarry J.W."/>
            <person name="Darby A.C."/>
            <person name="Makepeace B.L."/>
        </authorList>
    </citation>
    <scope>NUCLEOTIDE SEQUENCE [LARGE SCALE GENOMIC DNA]</scope>
    <source>
        <strain evidence="15">UoL-UT</strain>
    </source>
</reference>